<dbReference type="EnsemblMetazoa" id="PHUM463360-RA">
    <property type="protein sequence ID" value="PHUM463360-PA"/>
    <property type="gene ID" value="PHUM463360"/>
</dbReference>
<dbReference type="EMBL" id="AAZO01005640">
    <property type="status" value="NOT_ANNOTATED_CDS"/>
    <property type="molecule type" value="Genomic_DNA"/>
</dbReference>
<dbReference type="EMBL" id="DS235812">
    <property type="protein sequence ID" value="EEB17379.1"/>
    <property type="molecule type" value="Genomic_DNA"/>
</dbReference>
<reference evidence="3" key="3">
    <citation type="submission" date="2020-05" db="UniProtKB">
        <authorList>
            <consortium name="EnsemblMetazoa"/>
        </authorList>
    </citation>
    <scope>IDENTIFICATION</scope>
    <source>
        <strain evidence="3">USDA</strain>
    </source>
</reference>
<keyword evidence="4" id="KW-1185">Reference proteome</keyword>
<evidence type="ECO:0000313" key="2">
    <source>
        <dbReference type="EMBL" id="EEB17379.1"/>
    </source>
</evidence>
<dbReference type="AlphaFoldDB" id="E0VVH3"/>
<dbReference type="GeneID" id="8238687"/>
<proteinExistence type="predicted"/>
<dbReference type="Proteomes" id="UP000009046">
    <property type="component" value="Unassembled WGS sequence"/>
</dbReference>
<dbReference type="RefSeq" id="XP_002430117.1">
    <property type="nucleotide sequence ID" value="XM_002430072.1"/>
</dbReference>
<dbReference type="HOGENOM" id="CLU_2576727_0_0_1"/>
<reference evidence="2" key="1">
    <citation type="submission" date="2007-04" db="EMBL/GenBank/DDBJ databases">
        <title>Annotation of Pediculus humanus corporis strain USDA.</title>
        <authorList>
            <person name="Kirkness E."/>
            <person name="Hannick L."/>
            <person name="Hass B."/>
            <person name="Bruggner R."/>
            <person name="Lawson D."/>
            <person name="Bidwell S."/>
            <person name="Joardar V."/>
            <person name="Caler E."/>
            <person name="Walenz B."/>
            <person name="Inman J."/>
            <person name="Schobel S."/>
            <person name="Galinsky K."/>
            <person name="Amedeo P."/>
            <person name="Strausberg R."/>
        </authorList>
    </citation>
    <scope>NUCLEOTIDE SEQUENCE</scope>
    <source>
        <strain evidence="2">USDA</strain>
    </source>
</reference>
<sequence length="81" mass="9477">MSKSGEIAQEFTKLIGNFKAELEKLKEAEELASKELIEKIKCEEENKYEELKKKSLQQIEEDEKLAYMVQEELKNVSPKKI</sequence>
<feature type="coiled-coil region" evidence="1">
    <location>
        <begin position="8"/>
        <end position="46"/>
    </location>
</feature>
<organism>
    <name type="scientific">Pediculus humanus subsp. corporis</name>
    <name type="common">Body louse</name>
    <dbReference type="NCBI Taxonomy" id="121224"/>
    <lineage>
        <taxon>Eukaryota</taxon>
        <taxon>Metazoa</taxon>
        <taxon>Ecdysozoa</taxon>
        <taxon>Arthropoda</taxon>
        <taxon>Hexapoda</taxon>
        <taxon>Insecta</taxon>
        <taxon>Pterygota</taxon>
        <taxon>Neoptera</taxon>
        <taxon>Paraneoptera</taxon>
        <taxon>Psocodea</taxon>
        <taxon>Troctomorpha</taxon>
        <taxon>Phthiraptera</taxon>
        <taxon>Anoplura</taxon>
        <taxon>Pediculidae</taxon>
        <taxon>Pediculus</taxon>
    </lineage>
</organism>
<dbReference type="KEGG" id="phu:Phum_PHUM463360"/>
<gene>
    <name evidence="3" type="primary">8238687</name>
    <name evidence="2" type="ORF">Phum_PHUM463360</name>
</gene>
<evidence type="ECO:0000256" key="1">
    <source>
        <dbReference type="SAM" id="Coils"/>
    </source>
</evidence>
<dbReference type="VEuPathDB" id="VectorBase:PHUM463360"/>
<name>E0VVH3_PEDHC</name>
<dbReference type="CTD" id="8238687"/>
<reference evidence="2" key="2">
    <citation type="submission" date="2007-04" db="EMBL/GenBank/DDBJ databases">
        <title>The genome of the human body louse.</title>
        <authorList>
            <consortium name="The Human Body Louse Genome Consortium"/>
            <person name="Kirkness E."/>
            <person name="Walenz B."/>
            <person name="Hass B."/>
            <person name="Bruggner R."/>
            <person name="Strausberg R."/>
        </authorList>
    </citation>
    <scope>NUCLEOTIDE SEQUENCE</scope>
    <source>
        <strain evidence="2">USDA</strain>
    </source>
</reference>
<keyword evidence="1" id="KW-0175">Coiled coil</keyword>
<evidence type="ECO:0000313" key="3">
    <source>
        <dbReference type="EnsemblMetazoa" id="PHUM463360-PA"/>
    </source>
</evidence>
<dbReference type="InParanoid" id="E0VVH3"/>
<protein>
    <submittedName>
        <fullName evidence="2 3">Uncharacterized protein</fullName>
    </submittedName>
</protein>
<accession>E0VVH3</accession>
<evidence type="ECO:0000313" key="4">
    <source>
        <dbReference type="Proteomes" id="UP000009046"/>
    </source>
</evidence>